<evidence type="ECO:0000256" key="1">
    <source>
        <dbReference type="SAM" id="MobiDB-lite"/>
    </source>
</evidence>
<organism evidence="2">
    <name type="scientific">Herbaspirillum huttiense subsp. nephrolepidis</name>
    <dbReference type="NCBI Taxonomy" id="3075126"/>
    <lineage>
        <taxon>Bacteria</taxon>
        <taxon>Pseudomonadati</taxon>
        <taxon>Pseudomonadota</taxon>
        <taxon>Betaproteobacteria</taxon>
        <taxon>Burkholderiales</taxon>
        <taxon>Oxalobacteraceae</taxon>
        <taxon>Herbaspirillum</taxon>
    </lineage>
</organism>
<feature type="region of interest" description="Disordered" evidence="1">
    <location>
        <begin position="270"/>
        <end position="328"/>
    </location>
</feature>
<feature type="compositionally biased region" description="Basic and acidic residues" evidence="1">
    <location>
        <begin position="299"/>
        <end position="326"/>
    </location>
</feature>
<evidence type="ECO:0000313" key="2">
    <source>
        <dbReference type="EMBL" id="MDT0340633.1"/>
    </source>
</evidence>
<gene>
    <name evidence="2" type="ORF">RJN63_27635</name>
</gene>
<feature type="compositionally biased region" description="Acidic residues" evidence="1">
    <location>
        <begin position="287"/>
        <end position="298"/>
    </location>
</feature>
<dbReference type="AlphaFoldDB" id="A0AAE4K9D1"/>
<dbReference type="EMBL" id="JAVRAA010000025">
    <property type="protein sequence ID" value="MDT0340633.1"/>
    <property type="molecule type" value="Genomic_DNA"/>
</dbReference>
<dbReference type="InterPro" id="IPR016913">
    <property type="entry name" value="UCP029215"/>
</dbReference>
<protein>
    <submittedName>
        <fullName evidence="2">DUF2213 domain-containing protein</fullName>
    </submittedName>
</protein>
<reference evidence="2" key="1">
    <citation type="submission" date="2023-02" db="EMBL/GenBank/DDBJ databases">
        <title>Description of Herbaspirillum huttiense subsp. nephrolepsisexaltata and Herbaspirillum huttiense subsp. lycopersicon.</title>
        <authorList>
            <person name="Poudel M."/>
            <person name="Sharma A."/>
            <person name="Goss E."/>
            <person name="Tapia J.H."/>
            <person name="Harmon C.M."/>
            <person name="Jones J.B."/>
        </authorList>
    </citation>
    <scope>NUCLEOTIDE SEQUENCE</scope>
    <source>
        <strain evidence="2">NC40101</strain>
    </source>
</reference>
<dbReference type="RefSeq" id="WP_310839012.1">
    <property type="nucleotide sequence ID" value="NZ_JAVLSM010000024.1"/>
</dbReference>
<accession>A0AAE4K9D1</accession>
<comment type="caution">
    <text evidence="2">The sequence shown here is derived from an EMBL/GenBank/DDBJ whole genome shotgun (WGS) entry which is preliminary data.</text>
</comment>
<sequence length="434" mass="46627">MQLNFKPEALAFDRATVRSVDAFGKMHVEVSNISKAAVNPYIGREIPRWEELGLDPDRVYMLLRDPDELARAAPTFNNLPLLSKHVPVSAEKPSKELVVGSTGTDACFVAPYLQNSLVIWDAVAIAGINLEVQKELSSAYAYRADMTPGEYLGTPYDGVMRDIVGNHVALVEAGRAGPDVVVGDNNPFSTSMEFSNMKASRKAIAVKAALGAFLRPQLAQDAAIVDLGALVRGVKAATIAQDKARIVKEVTAKIPSIDGEALAQTIQIAADGEPDGPEDGAKKPAMDEDDQREDESDEDYKKRMDAKKQAADEEEDEKKKDDKPAMDEATVQKLLAKNTADTVARMNAIRQAEKDVAPFIGEVAAMDSAAAVYKLALDHAKVDVTGVPPEAYGAMVKMLPKPGAKQEAPRIAQDAASAADFAKRFPSAQAPIRG</sequence>
<name>A0AAE4K9D1_9BURK</name>
<proteinExistence type="predicted"/>
<dbReference type="Pfam" id="PF09979">
    <property type="entry name" value="DUF2213"/>
    <property type="match status" value="1"/>
</dbReference>